<organism evidence="2 3">
    <name type="scientific">Geodia barretti</name>
    <name type="common">Barrett's horny sponge</name>
    <dbReference type="NCBI Taxonomy" id="519541"/>
    <lineage>
        <taxon>Eukaryota</taxon>
        <taxon>Metazoa</taxon>
        <taxon>Porifera</taxon>
        <taxon>Demospongiae</taxon>
        <taxon>Heteroscleromorpha</taxon>
        <taxon>Tetractinellida</taxon>
        <taxon>Astrophorina</taxon>
        <taxon>Geodiidae</taxon>
        <taxon>Geodia</taxon>
    </lineage>
</organism>
<gene>
    <name evidence="2" type="ORF">GBAR_LOCUS31824</name>
</gene>
<reference evidence="2" key="1">
    <citation type="submission" date="2023-03" db="EMBL/GenBank/DDBJ databases">
        <authorList>
            <person name="Steffen K."/>
            <person name="Cardenas P."/>
        </authorList>
    </citation>
    <scope>NUCLEOTIDE SEQUENCE</scope>
</reference>
<dbReference type="Proteomes" id="UP001174909">
    <property type="component" value="Unassembled WGS sequence"/>
</dbReference>
<feature type="region of interest" description="Disordered" evidence="1">
    <location>
        <begin position="1"/>
        <end position="26"/>
    </location>
</feature>
<sequence length="98" mass="11282">MRRTERIYSDQNPENTEGCGDVKAGKGSKISLKDKVQVSWPSQNFKEKPALDFFGRKVEMKRGTSKGGARHADHPLWFRFNEGFSNAVRRPIRIQELM</sequence>
<protein>
    <submittedName>
        <fullName evidence="2">Chromosome transmission fidelity protein 18 homolog</fullName>
    </submittedName>
</protein>
<evidence type="ECO:0000256" key="1">
    <source>
        <dbReference type="SAM" id="MobiDB-lite"/>
    </source>
</evidence>
<evidence type="ECO:0000313" key="3">
    <source>
        <dbReference type="Proteomes" id="UP001174909"/>
    </source>
</evidence>
<name>A0AA35U2X6_GEOBA</name>
<evidence type="ECO:0000313" key="2">
    <source>
        <dbReference type="EMBL" id="CAI8058532.1"/>
    </source>
</evidence>
<comment type="caution">
    <text evidence="2">The sequence shown here is derived from an EMBL/GenBank/DDBJ whole genome shotgun (WGS) entry which is preliminary data.</text>
</comment>
<proteinExistence type="predicted"/>
<keyword evidence="3" id="KW-1185">Reference proteome</keyword>
<dbReference type="AlphaFoldDB" id="A0AA35U2X6"/>
<accession>A0AA35U2X6</accession>
<dbReference type="EMBL" id="CASHTH010004526">
    <property type="protein sequence ID" value="CAI8058532.1"/>
    <property type="molecule type" value="Genomic_DNA"/>
</dbReference>